<name>A0A8T8K5A5_9EURY</name>
<dbReference type="KEGG" id="meme:HYG87_02305"/>
<dbReference type="OrthoDB" id="359343at2157"/>
<dbReference type="SUPFAM" id="SSF159888">
    <property type="entry name" value="YdhG-like"/>
    <property type="match status" value="1"/>
</dbReference>
<dbReference type="Proteomes" id="UP000681041">
    <property type="component" value="Chromosome"/>
</dbReference>
<reference evidence="1" key="1">
    <citation type="submission" date="2020-07" db="EMBL/GenBank/DDBJ databases">
        <title>Methanobacterium. sp. MethCan genome.</title>
        <authorList>
            <person name="Postec A."/>
            <person name="Quemeneur M."/>
        </authorList>
    </citation>
    <scope>NUCLEOTIDE SEQUENCE</scope>
    <source>
        <strain evidence="1">MethCAN</strain>
    </source>
</reference>
<dbReference type="EMBL" id="CP058560">
    <property type="protein sequence ID" value="QUH22685.1"/>
    <property type="molecule type" value="Genomic_DNA"/>
</dbReference>
<protein>
    <submittedName>
        <fullName evidence="1">DUF1801 domain-containing protein</fullName>
    </submittedName>
</protein>
<accession>A0A8T8K5A5</accession>
<sequence>MKKQSHSTRKSKNEDKESMLLSKIAQMPEKYQEMGERLHNIIMNSSPALTPRLWYGMPAYSLKGKVICFFRGDKNERYMTLGFNENAALDEGNLWPTSYALLELSHAEEEKISILIKKAVRGIESQ</sequence>
<dbReference type="GeneID" id="64819559"/>
<dbReference type="Gene3D" id="3.90.1150.200">
    <property type="match status" value="1"/>
</dbReference>
<organism evidence="1 2">
    <name type="scientific">Methanobacterium alkalithermotolerans</name>
    <dbReference type="NCBI Taxonomy" id="2731220"/>
    <lineage>
        <taxon>Archaea</taxon>
        <taxon>Methanobacteriati</taxon>
        <taxon>Methanobacteriota</taxon>
        <taxon>Methanomada group</taxon>
        <taxon>Methanobacteria</taxon>
        <taxon>Methanobacteriales</taxon>
        <taxon>Methanobacteriaceae</taxon>
        <taxon>Methanobacterium</taxon>
    </lineage>
</organism>
<evidence type="ECO:0000313" key="2">
    <source>
        <dbReference type="Proteomes" id="UP000681041"/>
    </source>
</evidence>
<proteinExistence type="predicted"/>
<keyword evidence="2" id="KW-1185">Reference proteome</keyword>
<evidence type="ECO:0000313" key="1">
    <source>
        <dbReference type="EMBL" id="QUH22685.1"/>
    </source>
</evidence>
<dbReference type="RefSeq" id="WP_211533630.1">
    <property type="nucleotide sequence ID" value="NZ_CP058560.1"/>
</dbReference>
<dbReference type="AlphaFoldDB" id="A0A8T8K5A5"/>
<gene>
    <name evidence="1" type="ORF">HYG87_02305</name>
</gene>